<proteinExistence type="predicted"/>
<dbReference type="EMBL" id="JANGEW010000017">
    <property type="protein sequence ID" value="MCQ5343184.1"/>
    <property type="molecule type" value="Genomic_DNA"/>
</dbReference>
<feature type="signal peptide" evidence="1">
    <location>
        <begin position="1"/>
        <end position="24"/>
    </location>
</feature>
<sequence length="145" mass="16959">MLKRTIFIAILASLAISLPLAAGAKGRFSSSHEPFSPDMASRAEMEAYRKDVDAYVSDVDKEISELLARRRDAVDRYNRAVRTYNEETFFHQDTLPFYPHYRQHDRRSAYHHHGPCYAAPREKTPEERHRDRIDAFIDDMIDWGD</sequence>
<protein>
    <submittedName>
        <fullName evidence="2">Uncharacterized protein</fullName>
    </submittedName>
</protein>
<reference evidence="2 3" key="1">
    <citation type="submission" date="2022-06" db="EMBL/GenBank/DDBJ databases">
        <title>Isolation of gut microbiota from human fecal samples.</title>
        <authorList>
            <person name="Pamer E.G."/>
            <person name="Barat B."/>
            <person name="Waligurski E."/>
            <person name="Medina S."/>
            <person name="Paddock L."/>
            <person name="Mostad J."/>
        </authorList>
    </citation>
    <scope>NUCLEOTIDE SEQUENCE [LARGE SCALE GENOMIC DNA]</scope>
    <source>
        <strain evidence="2 3">DFI.1.1</strain>
    </source>
</reference>
<dbReference type="RefSeq" id="WP_062412595.1">
    <property type="nucleotide sequence ID" value="NZ_JAJCIO010000014.1"/>
</dbReference>
<comment type="caution">
    <text evidence="2">The sequence shown here is derived from an EMBL/GenBank/DDBJ whole genome shotgun (WGS) entry which is preliminary data.</text>
</comment>
<accession>A0ABT1STI6</accession>
<organism evidence="2 3">
    <name type="scientific">Megasphaera massiliensis</name>
    <dbReference type="NCBI Taxonomy" id="1232428"/>
    <lineage>
        <taxon>Bacteria</taxon>
        <taxon>Bacillati</taxon>
        <taxon>Bacillota</taxon>
        <taxon>Negativicutes</taxon>
        <taxon>Veillonellales</taxon>
        <taxon>Veillonellaceae</taxon>
        <taxon>Megasphaera</taxon>
    </lineage>
</organism>
<evidence type="ECO:0000313" key="3">
    <source>
        <dbReference type="Proteomes" id="UP001206692"/>
    </source>
</evidence>
<keyword evidence="3" id="KW-1185">Reference proteome</keyword>
<dbReference type="Proteomes" id="UP001206692">
    <property type="component" value="Unassembled WGS sequence"/>
</dbReference>
<name>A0ABT1STI6_9FIRM</name>
<feature type="chain" id="PRO_5046702934" evidence="1">
    <location>
        <begin position="25"/>
        <end position="145"/>
    </location>
</feature>
<gene>
    <name evidence="2" type="ORF">NE675_09155</name>
</gene>
<evidence type="ECO:0000256" key="1">
    <source>
        <dbReference type="SAM" id="SignalP"/>
    </source>
</evidence>
<keyword evidence="1" id="KW-0732">Signal</keyword>
<evidence type="ECO:0000313" key="2">
    <source>
        <dbReference type="EMBL" id="MCQ5343184.1"/>
    </source>
</evidence>